<keyword evidence="7 16" id="KW-0436">Ligase</keyword>
<dbReference type="FunFam" id="3.30.1490.20:FF:000006">
    <property type="entry name" value="phosphoribosylamine--glycine ligase, chloroplastic-like"/>
    <property type="match status" value="1"/>
</dbReference>
<dbReference type="InterPro" id="IPR020559">
    <property type="entry name" value="PRibGlycinamide_synth_CS"/>
</dbReference>
<dbReference type="EC" id="2.1.2.2" evidence="16"/>
<dbReference type="EMBL" id="CADEPI010000007">
    <property type="protein sequence ID" value="CAB3361816.1"/>
    <property type="molecule type" value="Genomic_DNA"/>
</dbReference>
<reference evidence="18 19" key="1">
    <citation type="submission" date="2020-04" db="EMBL/GenBank/DDBJ databases">
        <authorList>
            <person name="Alioto T."/>
            <person name="Alioto T."/>
            <person name="Gomez Garrido J."/>
        </authorList>
    </citation>
    <scope>NUCLEOTIDE SEQUENCE [LARGE SCALE GENOMIC DNA]</scope>
</reference>
<dbReference type="Gene3D" id="3.30.470.20">
    <property type="entry name" value="ATP-grasp fold, B domain"/>
    <property type="match status" value="1"/>
</dbReference>
<comment type="catalytic activity">
    <reaction evidence="16">
        <text>N(1)-(5-phospho-beta-D-ribosyl)glycinamide + (6R)-10-formyltetrahydrofolate = N(2)-formyl-N(1)-(5-phospho-beta-D-ribosyl)glycinamide + (6S)-5,6,7,8-tetrahydrofolate + H(+)</text>
        <dbReference type="Rhea" id="RHEA:15053"/>
        <dbReference type="ChEBI" id="CHEBI:15378"/>
        <dbReference type="ChEBI" id="CHEBI:57453"/>
        <dbReference type="ChEBI" id="CHEBI:143788"/>
        <dbReference type="ChEBI" id="CHEBI:147286"/>
        <dbReference type="ChEBI" id="CHEBI:195366"/>
        <dbReference type="EC" id="2.1.2.2"/>
    </reaction>
</comment>
<dbReference type="GO" id="GO:0006189">
    <property type="term" value="P:'de novo' IMP biosynthetic process"/>
    <property type="evidence" value="ECO:0007669"/>
    <property type="project" value="UniProtKB-UniRule"/>
</dbReference>
<name>A0A8S1BQU4_9INSE</name>
<comment type="similarity">
    <text evidence="4 16">In the N-terminal section; belongs to the GARS family.</text>
</comment>
<comment type="pathway">
    <text evidence="1 16">Purine metabolism; IMP biosynthesis via de novo pathway; 5-amino-1-(5-phospho-D-ribosyl)imidazole from N(2)-formyl-N(1)-(5-phospho-D-ribosyl)glycinamide: step 2/2.</text>
</comment>
<dbReference type="InterPro" id="IPR037123">
    <property type="entry name" value="PRibGlycinamide_synth_C_sf"/>
</dbReference>
<dbReference type="FunFam" id="3.40.50.20:FF:000006">
    <property type="entry name" value="Phosphoribosylamine--glycine ligase, chloroplastic"/>
    <property type="match status" value="1"/>
</dbReference>
<organism evidence="18 19">
    <name type="scientific">Cloeon dipterum</name>
    <dbReference type="NCBI Taxonomy" id="197152"/>
    <lineage>
        <taxon>Eukaryota</taxon>
        <taxon>Metazoa</taxon>
        <taxon>Ecdysozoa</taxon>
        <taxon>Arthropoda</taxon>
        <taxon>Hexapoda</taxon>
        <taxon>Insecta</taxon>
        <taxon>Pterygota</taxon>
        <taxon>Palaeoptera</taxon>
        <taxon>Ephemeroptera</taxon>
        <taxon>Pisciforma</taxon>
        <taxon>Baetidae</taxon>
        <taxon>Cloeon</taxon>
    </lineage>
</organism>
<dbReference type="FunFam" id="3.30.470.20:FF:000018">
    <property type="entry name" value="Trifunctional purine biosynthetic protein adenosine-3"/>
    <property type="match status" value="1"/>
</dbReference>
<dbReference type="GO" id="GO:0004644">
    <property type="term" value="F:phosphoribosylglycinamide formyltransferase activity"/>
    <property type="evidence" value="ECO:0007669"/>
    <property type="project" value="UniProtKB-EC"/>
</dbReference>
<dbReference type="InterPro" id="IPR000115">
    <property type="entry name" value="PRibGlycinamide_synth"/>
</dbReference>
<evidence type="ECO:0000313" key="19">
    <source>
        <dbReference type="Proteomes" id="UP000494165"/>
    </source>
</evidence>
<comment type="catalytic activity">
    <reaction evidence="16">
        <text>2-formamido-N(1)-(5-O-phospho-beta-D-ribosyl)acetamidine + ATP = 5-amino-1-(5-phospho-beta-D-ribosyl)imidazole + ADP + phosphate + H(+)</text>
        <dbReference type="Rhea" id="RHEA:23032"/>
        <dbReference type="ChEBI" id="CHEBI:15378"/>
        <dbReference type="ChEBI" id="CHEBI:30616"/>
        <dbReference type="ChEBI" id="CHEBI:43474"/>
        <dbReference type="ChEBI" id="CHEBI:137981"/>
        <dbReference type="ChEBI" id="CHEBI:147287"/>
        <dbReference type="ChEBI" id="CHEBI:456216"/>
        <dbReference type="EC" id="6.3.3.1"/>
    </reaction>
</comment>
<dbReference type="InterPro" id="IPR016185">
    <property type="entry name" value="PreATP-grasp_dom_sf"/>
</dbReference>
<evidence type="ECO:0000256" key="4">
    <source>
        <dbReference type="ARBA" id="ARBA00007423"/>
    </source>
</evidence>
<dbReference type="FunFam" id="3.90.650.10:FF:000019">
    <property type="entry name" value="Trifunctional purine biosynthetic protein adenosine-3"/>
    <property type="match status" value="1"/>
</dbReference>
<dbReference type="Pfam" id="PF01071">
    <property type="entry name" value="GARS_A"/>
    <property type="match status" value="1"/>
</dbReference>
<comment type="catalytic activity">
    <reaction evidence="16">
        <text>5-phospho-beta-D-ribosylamine + glycine + ATP = N(1)-(5-phospho-beta-D-ribosyl)glycinamide + ADP + phosphate + H(+)</text>
        <dbReference type="Rhea" id="RHEA:17453"/>
        <dbReference type="ChEBI" id="CHEBI:15378"/>
        <dbReference type="ChEBI" id="CHEBI:30616"/>
        <dbReference type="ChEBI" id="CHEBI:43474"/>
        <dbReference type="ChEBI" id="CHEBI:57305"/>
        <dbReference type="ChEBI" id="CHEBI:58681"/>
        <dbReference type="ChEBI" id="CHEBI:143788"/>
        <dbReference type="ChEBI" id="CHEBI:456216"/>
        <dbReference type="EC" id="6.3.4.13"/>
    </reaction>
</comment>
<dbReference type="GO" id="GO:0004637">
    <property type="term" value="F:phosphoribosylamine-glycine ligase activity"/>
    <property type="evidence" value="ECO:0007669"/>
    <property type="project" value="UniProtKB-UniRule"/>
</dbReference>
<evidence type="ECO:0000256" key="15">
    <source>
        <dbReference type="PROSITE-ProRule" id="PRU00409"/>
    </source>
</evidence>
<dbReference type="GO" id="GO:0004641">
    <property type="term" value="F:phosphoribosylformylglycinamidine cyclo-ligase activity"/>
    <property type="evidence" value="ECO:0007669"/>
    <property type="project" value="UniProtKB-EC"/>
</dbReference>
<dbReference type="PROSITE" id="PS00184">
    <property type="entry name" value="GARS"/>
    <property type="match status" value="1"/>
</dbReference>
<evidence type="ECO:0000256" key="9">
    <source>
        <dbReference type="ARBA" id="ARBA00022723"/>
    </source>
</evidence>
<accession>A0A8S1BQU4</accession>
<dbReference type="GO" id="GO:0046872">
    <property type="term" value="F:metal ion binding"/>
    <property type="evidence" value="ECO:0007669"/>
    <property type="project" value="UniProtKB-KW"/>
</dbReference>
<protein>
    <recommendedName>
        <fullName evidence="16">Trifunctional purine biosynthetic protein adenosine-3</fullName>
    </recommendedName>
    <domain>
        <recommendedName>
            <fullName evidence="16">Phosphoribosylamine--glycine ligase</fullName>
            <ecNumber evidence="16">6.3.4.13</ecNumber>
        </recommendedName>
        <alternativeName>
            <fullName evidence="16">Glycinamide ribonucleotide synthetase</fullName>
            <shortName evidence="16">GARS</shortName>
        </alternativeName>
        <alternativeName>
            <fullName evidence="16">Phosphoribosylglycinamide synthetase</fullName>
        </alternativeName>
    </domain>
    <domain>
        <recommendedName>
            <fullName evidence="16">Phosphoribosylformylglycinamidine cyclo-ligase</fullName>
            <ecNumber evidence="16">6.3.3.1</ecNumber>
        </recommendedName>
        <alternativeName>
            <fullName evidence="16">AIR synthase</fullName>
            <shortName evidence="16">AIRS</shortName>
        </alternativeName>
        <alternativeName>
            <fullName evidence="16">Phosphoribosyl-aminoimidazole synthetase</fullName>
        </alternativeName>
    </domain>
    <domain>
        <recommendedName>
            <fullName evidence="16">Phosphoribosylglycinamide formyltransferase</fullName>
            <ecNumber evidence="16">2.1.2.2</ecNumber>
        </recommendedName>
        <alternativeName>
            <fullName evidence="16">5'-phosphoribosylglycinamide transformylase</fullName>
        </alternativeName>
        <alternativeName>
            <fullName evidence="16">GAR transformylase</fullName>
            <shortName evidence="16">GART</shortName>
        </alternativeName>
    </domain>
</protein>
<dbReference type="Gene3D" id="3.90.650.10">
    <property type="entry name" value="PurM-like C-terminal domain"/>
    <property type="match status" value="1"/>
</dbReference>
<dbReference type="SUPFAM" id="SSF55326">
    <property type="entry name" value="PurM N-terminal domain-like"/>
    <property type="match status" value="1"/>
</dbReference>
<dbReference type="InterPro" id="IPR020562">
    <property type="entry name" value="PRibGlycinamide_synth_N"/>
</dbReference>
<dbReference type="AlphaFoldDB" id="A0A8S1BQU4"/>
<keyword evidence="8" id="KW-0808">Transferase</keyword>
<dbReference type="Gene3D" id="3.90.600.10">
    <property type="entry name" value="Phosphoribosylglycinamide synthetase, C-terminal domain"/>
    <property type="match status" value="1"/>
</dbReference>
<dbReference type="Pfam" id="PF02843">
    <property type="entry name" value="GARS_C"/>
    <property type="match status" value="1"/>
</dbReference>
<dbReference type="InterPro" id="IPR004733">
    <property type="entry name" value="PurM_cligase"/>
</dbReference>
<dbReference type="NCBIfam" id="TIGR00878">
    <property type="entry name" value="purM"/>
    <property type="match status" value="1"/>
</dbReference>
<dbReference type="SUPFAM" id="SSF53328">
    <property type="entry name" value="Formyltransferase"/>
    <property type="match status" value="1"/>
</dbReference>
<feature type="domain" description="ATP-grasp" evidence="17">
    <location>
        <begin position="111"/>
        <end position="318"/>
    </location>
</feature>
<dbReference type="Pfam" id="PF02844">
    <property type="entry name" value="GARS_N"/>
    <property type="match status" value="1"/>
</dbReference>
<dbReference type="InterPro" id="IPR016188">
    <property type="entry name" value="PurM-like_N"/>
</dbReference>
<dbReference type="Pfam" id="PF02769">
    <property type="entry name" value="AIRS_C"/>
    <property type="match status" value="1"/>
</dbReference>
<dbReference type="PANTHER" id="PTHR10520:SF12">
    <property type="entry name" value="TRIFUNCTIONAL PURINE BIOSYNTHETIC PROTEIN ADENOSINE-3"/>
    <property type="match status" value="1"/>
</dbReference>
<dbReference type="PROSITE" id="PS00373">
    <property type="entry name" value="GART"/>
    <property type="match status" value="1"/>
</dbReference>
<dbReference type="Gene3D" id="3.30.1330.10">
    <property type="entry name" value="PurM-like, N-terminal domain"/>
    <property type="match status" value="1"/>
</dbReference>
<dbReference type="InterPro" id="IPR036676">
    <property type="entry name" value="PurM-like_C_sf"/>
</dbReference>
<dbReference type="GO" id="GO:0005524">
    <property type="term" value="F:ATP binding"/>
    <property type="evidence" value="ECO:0007669"/>
    <property type="project" value="UniProtKB-UniRule"/>
</dbReference>
<dbReference type="SUPFAM" id="SSF51246">
    <property type="entry name" value="Rudiment single hybrid motif"/>
    <property type="match status" value="1"/>
</dbReference>
<dbReference type="Pfam" id="PF00586">
    <property type="entry name" value="AIRS"/>
    <property type="match status" value="1"/>
</dbReference>
<dbReference type="Pfam" id="PF00551">
    <property type="entry name" value="Formyl_trans_N"/>
    <property type="match status" value="1"/>
</dbReference>
<dbReference type="SUPFAM" id="SSF52440">
    <property type="entry name" value="PreATP-grasp domain"/>
    <property type="match status" value="1"/>
</dbReference>
<dbReference type="SUPFAM" id="SSF56042">
    <property type="entry name" value="PurM C-terminal domain-like"/>
    <property type="match status" value="1"/>
</dbReference>
<dbReference type="Gene3D" id="3.40.50.170">
    <property type="entry name" value="Formyl transferase, N-terminal domain"/>
    <property type="match status" value="1"/>
</dbReference>
<evidence type="ECO:0000259" key="17">
    <source>
        <dbReference type="PROSITE" id="PS50975"/>
    </source>
</evidence>
<dbReference type="InterPro" id="IPR013815">
    <property type="entry name" value="ATP_grasp_subdomain_1"/>
</dbReference>
<proteinExistence type="inferred from homology"/>
<keyword evidence="9 16" id="KW-0479">Metal-binding</keyword>
<dbReference type="InterPro" id="IPR011761">
    <property type="entry name" value="ATP-grasp"/>
</dbReference>
<dbReference type="SMART" id="SM01209">
    <property type="entry name" value="GARS_A"/>
    <property type="match status" value="1"/>
</dbReference>
<evidence type="ECO:0000256" key="2">
    <source>
        <dbReference type="ARBA" id="ARBA00005054"/>
    </source>
</evidence>
<dbReference type="FunFam" id="3.30.1330.10:FF:000001">
    <property type="entry name" value="Phosphoribosylformylglycinamidine cyclo-ligase"/>
    <property type="match status" value="1"/>
</dbReference>
<keyword evidence="14 16" id="KW-0511">Multifunctional enzyme</keyword>
<dbReference type="HAMAP" id="MF_00741">
    <property type="entry name" value="AIRS"/>
    <property type="match status" value="1"/>
</dbReference>
<evidence type="ECO:0000256" key="3">
    <source>
        <dbReference type="ARBA" id="ARBA00005174"/>
    </source>
</evidence>
<keyword evidence="13 16" id="KW-0464">Manganese</keyword>
<evidence type="ECO:0000256" key="11">
    <source>
        <dbReference type="ARBA" id="ARBA00022755"/>
    </source>
</evidence>
<evidence type="ECO:0000256" key="10">
    <source>
        <dbReference type="ARBA" id="ARBA00022741"/>
    </source>
</evidence>
<keyword evidence="12 15" id="KW-0067">ATP-binding</keyword>
<dbReference type="NCBIfam" id="TIGR00877">
    <property type="entry name" value="purD"/>
    <property type="match status" value="1"/>
</dbReference>
<keyword evidence="10 15" id="KW-0547">Nucleotide-binding</keyword>
<dbReference type="PANTHER" id="PTHR10520">
    <property type="entry name" value="TRIFUNCTIONAL PURINE BIOSYNTHETIC PROTEIN ADENOSINE-3-RELATED"/>
    <property type="match status" value="1"/>
</dbReference>
<dbReference type="InterPro" id="IPR001555">
    <property type="entry name" value="GART_AS"/>
</dbReference>
<gene>
    <name evidence="18" type="ORF">CLODIP_2_CD01849</name>
</gene>
<evidence type="ECO:0000256" key="13">
    <source>
        <dbReference type="ARBA" id="ARBA00023211"/>
    </source>
</evidence>
<evidence type="ECO:0000256" key="5">
    <source>
        <dbReference type="ARBA" id="ARBA00008630"/>
    </source>
</evidence>
<dbReference type="CDD" id="cd02196">
    <property type="entry name" value="PurM"/>
    <property type="match status" value="1"/>
</dbReference>
<comment type="similarity">
    <text evidence="6 16">In the central section; belongs to the AIR synthase family.</text>
</comment>
<dbReference type="HAMAP" id="MF_00138">
    <property type="entry name" value="GARS"/>
    <property type="match status" value="1"/>
</dbReference>
<dbReference type="InterPro" id="IPR010918">
    <property type="entry name" value="PurM-like_C_dom"/>
</dbReference>
<dbReference type="InterPro" id="IPR002376">
    <property type="entry name" value="Formyl_transf_N"/>
</dbReference>
<evidence type="ECO:0000256" key="1">
    <source>
        <dbReference type="ARBA" id="ARBA00004686"/>
    </source>
</evidence>
<evidence type="ECO:0000256" key="12">
    <source>
        <dbReference type="ARBA" id="ARBA00022840"/>
    </source>
</evidence>
<evidence type="ECO:0000256" key="6">
    <source>
        <dbReference type="ARBA" id="ARBA00008696"/>
    </source>
</evidence>
<evidence type="ECO:0000256" key="16">
    <source>
        <dbReference type="RuleBase" id="RU363089"/>
    </source>
</evidence>
<comment type="caution">
    <text evidence="18">The sequence shown here is derived from an EMBL/GenBank/DDBJ whole genome shotgun (WGS) entry which is preliminary data.</text>
</comment>
<dbReference type="InterPro" id="IPR004607">
    <property type="entry name" value="GART"/>
</dbReference>
<comment type="pathway">
    <text evidence="2 16">Purine metabolism; IMP biosynthesis via de novo pathway; N(2)-formyl-N(1)-(5-phospho-D-ribosyl)glycinamide from N(1)-(5-phospho-D-ribosyl)glycinamide (10-formyl THF route): step 1/1.</text>
</comment>
<dbReference type="InterPro" id="IPR020561">
    <property type="entry name" value="PRibGlycinamid_synth_ATP-grasp"/>
</dbReference>
<dbReference type="Proteomes" id="UP000494165">
    <property type="component" value="Unassembled WGS sequence"/>
</dbReference>
<dbReference type="HAMAP" id="MF_01930">
    <property type="entry name" value="PurN"/>
    <property type="match status" value="1"/>
</dbReference>
<dbReference type="EC" id="6.3.3.1" evidence="16"/>
<dbReference type="Gene3D" id="3.30.1490.20">
    <property type="entry name" value="ATP-grasp fold, A domain"/>
    <property type="match status" value="1"/>
</dbReference>
<dbReference type="InterPro" id="IPR036477">
    <property type="entry name" value="Formyl_transf_N_sf"/>
</dbReference>
<dbReference type="OrthoDB" id="2018833at2759"/>
<keyword evidence="11 16" id="KW-0658">Purine biosynthesis</keyword>
<evidence type="ECO:0000256" key="14">
    <source>
        <dbReference type="ARBA" id="ARBA00023268"/>
    </source>
</evidence>
<dbReference type="InterPro" id="IPR020560">
    <property type="entry name" value="PRibGlycinamide_synth_C-dom"/>
</dbReference>
<comment type="pathway">
    <text evidence="3 16">Purine metabolism; IMP biosynthesis via de novo pathway; N(1)-(5-phospho-D-ribosyl)glycinamide from 5-phospho-alpha-D-ribose 1-diphosphate: step 2/2.</text>
</comment>
<evidence type="ECO:0000313" key="18">
    <source>
        <dbReference type="EMBL" id="CAB3361816.1"/>
    </source>
</evidence>
<dbReference type="GO" id="GO:0046084">
    <property type="term" value="P:adenine biosynthetic process"/>
    <property type="evidence" value="ECO:0007669"/>
    <property type="project" value="TreeGrafter"/>
</dbReference>
<dbReference type="PROSITE" id="PS50975">
    <property type="entry name" value="ATP_GRASP"/>
    <property type="match status" value="1"/>
</dbReference>
<dbReference type="FunFam" id="3.40.50.170:FF:000006">
    <property type="entry name" value="Trifunctional purine biosynthetic protein adenosine-3"/>
    <property type="match status" value="1"/>
</dbReference>
<evidence type="ECO:0000256" key="8">
    <source>
        <dbReference type="ARBA" id="ARBA00022679"/>
    </source>
</evidence>
<sequence length="1016" mass="108320">MTNKVLVVGGGGREHALCWKLASSPKVETVFVAPGNVGIAKEQKVSVADVNVKDFKAVVAFCKQNSVSFVVVGPEDPLANGISDELTKEGILCFGPSKAAARIEANKDWSKAFMDRHKIPTARWHSFTDPENAKQFIKSVAFPAHVVKASGLAAGKGVVVASNNEEACQAVNSILINKEYGVAGDVVIVEELLAGEEVSVLAFSDGKNVKLMLPAQDHKRLMAEDQGPNTGGMGAYCPCPFITESELKLVEEQVLQKAIDGLRSEGTPFIGVLYAGLMMTKNGPKVLEFNCRFGDPETQVILPLLDTDLYDIVMACCTERLLETELKWKDHLSAVGVVMASRGYPFTSSKGIVITGTDEVSKRGSSLVFHSGTALSGSDLVTNGGRVLIVVSLAPCLPSAAASATEGARSIAFDGAQFRPDIAHKGVIRAILAKGALTYKASGVDIEAGDSLVSNIKPVVELTKRAGTLGSIGGFGGLFDVSAAGYEDPILVSGTDGVGTKLMVAHDININHTIGIDLVAMCVNDILAHAAEPLFFLDYFATGKLEVGVAASVVKGIAEGCKQAGCALVGGETAEMPGIYGPNTYDLAGFAVGAVERTLQLPKIASIKEGDVVLALPSSGLHSNGFSLVRKIMEKVRRNYNELAPFSLNGKTFGEEFLTPTKIYVKYLLPVLKSGKVKAFAHITGGGLLENIPRVLPKNLAVALDASKWTITPVFPWLAAAGQVNEQEMLRTFNCGVGGILIVSPAEKSSVLNALKKEECVEVGVVRSKSAGGPQVLVNNFVEEMEILMRPFLPTLLRSGMCPLKKRVGVLISGGGTNLQALLDHTNDPTKNSAAEIVLVISNKVDAKGLERARNFNVATKVISHKDFSSRVEFDRQVNKELRDAGVEIVCLAGFMRVLTGEFVRSWKGALINIHPALLPLFKGTHAHRQALDAGVRVTGCSVHFVEEEIDAGAIIVQEAVPIALDDTEETLQEKVLMREHVAYPKALEMLARGEIQLDDQGKIIWATPKALTESK</sequence>
<dbReference type="InterPro" id="IPR036921">
    <property type="entry name" value="PurM-like_N_sf"/>
</dbReference>
<dbReference type="GO" id="GO:0005829">
    <property type="term" value="C:cytosol"/>
    <property type="evidence" value="ECO:0007669"/>
    <property type="project" value="TreeGrafter"/>
</dbReference>
<dbReference type="InterPro" id="IPR011054">
    <property type="entry name" value="Rudment_hybrid_motif"/>
</dbReference>
<dbReference type="NCBIfam" id="TIGR00639">
    <property type="entry name" value="PurN"/>
    <property type="match status" value="1"/>
</dbReference>
<dbReference type="SMART" id="SM01210">
    <property type="entry name" value="GARS_C"/>
    <property type="match status" value="1"/>
</dbReference>
<dbReference type="SUPFAM" id="SSF56059">
    <property type="entry name" value="Glutathione synthetase ATP-binding domain-like"/>
    <property type="match status" value="1"/>
</dbReference>
<dbReference type="CDD" id="cd08645">
    <property type="entry name" value="FMT_core_GART"/>
    <property type="match status" value="1"/>
</dbReference>
<dbReference type="Gene3D" id="3.40.50.20">
    <property type="match status" value="1"/>
</dbReference>
<comment type="similarity">
    <text evidence="5 16">In the C-terminal section; belongs to the GART family.</text>
</comment>
<dbReference type="EC" id="6.3.4.13" evidence="16"/>
<evidence type="ECO:0000256" key="7">
    <source>
        <dbReference type="ARBA" id="ARBA00022598"/>
    </source>
</evidence>
<keyword evidence="19" id="KW-1185">Reference proteome</keyword>